<dbReference type="AlphaFoldDB" id="A0A562UTN0"/>
<dbReference type="Pfam" id="PF11720">
    <property type="entry name" value="Inhibitor_I78"/>
    <property type="match status" value="1"/>
</dbReference>
<feature type="chain" id="PRO_5022074106" evidence="1">
    <location>
        <begin position="33"/>
        <end position="119"/>
    </location>
</feature>
<dbReference type="Gene3D" id="3.30.10.10">
    <property type="entry name" value="Trypsin Inhibitor V, subunit A"/>
    <property type="match status" value="1"/>
</dbReference>
<organism evidence="2 3">
    <name type="scientific">Altererythrobacter ishigakiensis</name>
    <dbReference type="NCBI Taxonomy" id="476157"/>
    <lineage>
        <taxon>Bacteria</taxon>
        <taxon>Pseudomonadati</taxon>
        <taxon>Pseudomonadota</taxon>
        <taxon>Alphaproteobacteria</taxon>
        <taxon>Sphingomonadales</taxon>
        <taxon>Erythrobacteraceae</taxon>
        <taxon>Altererythrobacter</taxon>
    </lineage>
</organism>
<evidence type="ECO:0000313" key="2">
    <source>
        <dbReference type="EMBL" id="TWJ08980.1"/>
    </source>
</evidence>
<dbReference type="InterPro" id="IPR021719">
    <property type="entry name" value="Prot_inh_I78"/>
</dbReference>
<accession>A0A562UTN0</accession>
<keyword evidence="1" id="KW-0732">Signal</keyword>
<evidence type="ECO:0000256" key="1">
    <source>
        <dbReference type="SAM" id="SignalP"/>
    </source>
</evidence>
<gene>
    <name evidence="2" type="ORF">JN10_0601</name>
</gene>
<name>A0A562UTN0_9SPHN</name>
<dbReference type="Proteomes" id="UP000320547">
    <property type="component" value="Unassembled WGS sequence"/>
</dbReference>
<feature type="signal peptide" evidence="1">
    <location>
        <begin position="1"/>
        <end position="32"/>
    </location>
</feature>
<dbReference type="EMBL" id="VLLK01000001">
    <property type="protein sequence ID" value="TWJ08980.1"/>
    <property type="molecule type" value="Genomic_DNA"/>
</dbReference>
<sequence length="119" mass="12923">MPLSFQRWAKLKVGPMRLIATPLFALPLTACAGYAEPETAPPAPPVPAAPPEYVCNAAPAQYHIGHDATQGMGAAILKESGARTLRWGPPRTAWTMDYRQDRVNVRYGDDMKITEVSCG</sequence>
<evidence type="ECO:0000313" key="3">
    <source>
        <dbReference type="Proteomes" id="UP000320547"/>
    </source>
</evidence>
<protein>
    <submittedName>
        <fullName evidence="2">Peptidase inhibitor I78 family protein</fullName>
    </submittedName>
</protein>
<reference evidence="2 3" key="1">
    <citation type="submission" date="2019-07" db="EMBL/GenBank/DDBJ databases">
        <title>Genomic Encyclopedia of Archaeal and Bacterial Type Strains, Phase II (KMG-II): from individual species to whole genera.</title>
        <authorList>
            <person name="Goeker M."/>
        </authorList>
    </citation>
    <scope>NUCLEOTIDE SEQUENCE [LARGE SCALE GENOMIC DNA]</scope>
    <source>
        <strain evidence="2 3">ATCC BAA-2084</strain>
    </source>
</reference>
<comment type="caution">
    <text evidence="2">The sequence shown here is derived from an EMBL/GenBank/DDBJ whole genome shotgun (WGS) entry which is preliminary data.</text>
</comment>
<proteinExistence type="predicted"/>
<keyword evidence="3" id="KW-1185">Reference proteome</keyword>
<dbReference type="STRING" id="476157.GCA_001663155_00143"/>